<feature type="region of interest" description="Disordered" evidence="1">
    <location>
        <begin position="84"/>
        <end position="111"/>
    </location>
</feature>
<keyword evidence="3" id="KW-1185">Reference proteome</keyword>
<name>A0A9W8BAC7_9FUNG</name>
<dbReference type="EMBL" id="JANBQB010000048">
    <property type="protein sequence ID" value="KAJ1983590.1"/>
    <property type="molecule type" value="Genomic_DNA"/>
</dbReference>
<dbReference type="AlphaFoldDB" id="A0A9W8BAC7"/>
<reference evidence="2" key="1">
    <citation type="submission" date="2022-07" db="EMBL/GenBank/DDBJ databases">
        <title>Phylogenomic reconstructions and comparative analyses of Kickxellomycotina fungi.</title>
        <authorList>
            <person name="Reynolds N.K."/>
            <person name="Stajich J.E."/>
            <person name="Barry K."/>
            <person name="Grigoriev I.V."/>
            <person name="Crous P."/>
            <person name="Smith M.E."/>
        </authorList>
    </citation>
    <scope>NUCLEOTIDE SEQUENCE</scope>
    <source>
        <strain evidence="2">RSA 567</strain>
    </source>
</reference>
<feature type="compositionally biased region" description="Polar residues" evidence="1">
    <location>
        <begin position="100"/>
        <end position="111"/>
    </location>
</feature>
<proteinExistence type="predicted"/>
<dbReference type="OrthoDB" id="2311687at2759"/>
<organism evidence="2 3">
    <name type="scientific">Dimargaris verticillata</name>
    <dbReference type="NCBI Taxonomy" id="2761393"/>
    <lineage>
        <taxon>Eukaryota</taxon>
        <taxon>Fungi</taxon>
        <taxon>Fungi incertae sedis</taxon>
        <taxon>Zoopagomycota</taxon>
        <taxon>Kickxellomycotina</taxon>
        <taxon>Dimargaritomycetes</taxon>
        <taxon>Dimargaritales</taxon>
        <taxon>Dimargaritaceae</taxon>
        <taxon>Dimargaris</taxon>
    </lineage>
</organism>
<protein>
    <submittedName>
        <fullName evidence="2">Uncharacterized protein</fullName>
    </submittedName>
</protein>
<accession>A0A9W8BAC7</accession>
<evidence type="ECO:0000256" key="1">
    <source>
        <dbReference type="SAM" id="MobiDB-lite"/>
    </source>
</evidence>
<dbReference type="Proteomes" id="UP001151582">
    <property type="component" value="Unassembled WGS sequence"/>
</dbReference>
<evidence type="ECO:0000313" key="3">
    <source>
        <dbReference type="Proteomes" id="UP001151582"/>
    </source>
</evidence>
<comment type="caution">
    <text evidence="2">The sequence shown here is derived from an EMBL/GenBank/DDBJ whole genome shotgun (WGS) entry which is preliminary data.</text>
</comment>
<sequence>MDSPVPMPPTTVKEALIAFLVGSERTDDMLSLREFKELFPKVYQSHRDVASLHLTYTQWCKELKKLVAEDIDVQYAETESLCSQAERPVSPLSNEAAPQPTLSANDSQSPTTRDVGIAQAIECLRQADAAMVDSIQRLERGCNEHTEMLQRKIADLETLRYPDAPEDQVPLPWHDIDRLQEWVDSLAKTTRG</sequence>
<evidence type="ECO:0000313" key="2">
    <source>
        <dbReference type="EMBL" id="KAJ1983590.1"/>
    </source>
</evidence>
<gene>
    <name evidence="2" type="ORF">H4R34_001177</name>
</gene>